<dbReference type="GO" id="GO:0003677">
    <property type="term" value="F:DNA binding"/>
    <property type="evidence" value="ECO:0007669"/>
    <property type="project" value="UniProtKB-UniRule"/>
</dbReference>
<dbReference type="Gene3D" id="2.10.260.10">
    <property type="match status" value="1"/>
</dbReference>
<organism evidence="3 4">
    <name type="scientific">Candidatus Giovannonibacteria bacterium RIFCSPHIGHO2_12_44_12</name>
    <dbReference type="NCBI Taxonomy" id="1798340"/>
    <lineage>
        <taxon>Bacteria</taxon>
        <taxon>Candidatus Giovannoniibacteriota</taxon>
    </lineage>
</organism>
<sequence>MSLVKIKGKYQVTLPARLRAEAGLEIGDFLEVKNEGKKITLTPQSLVDRDIEISLRQYREGKVSPAFSSARDLIRHLHREARKLKKSK</sequence>
<keyword evidence="1" id="KW-0238">DNA-binding</keyword>
<comment type="caution">
    <text evidence="3">The sequence shown here is derived from an EMBL/GenBank/DDBJ whole genome shotgun (WGS) entry which is preliminary data.</text>
</comment>
<dbReference type="AlphaFoldDB" id="A0A1F5WYD4"/>
<dbReference type="InterPro" id="IPR037914">
    <property type="entry name" value="SpoVT-AbrB_sf"/>
</dbReference>
<evidence type="ECO:0000313" key="4">
    <source>
        <dbReference type="Proteomes" id="UP000178299"/>
    </source>
</evidence>
<feature type="domain" description="SpoVT-AbrB" evidence="2">
    <location>
        <begin position="1"/>
        <end position="46"/>
    </location>
</feature>
<accession>A0A1F5WYD4</accession>
<dbReference type="SMART" id="SM00966">
    <property type="entry name" value="SpoVT_AbrB"/>
    <property type="match status" value="1"/>
</dbReference>
<dbReference type="EMBL" id="MFHS01000034">
    <property type="protein sequence ID" value="OGF80662.1"/>
    <property type="molecule type" value="Genomic_DNA"/>
</dbReference>
<evidence type="ECO:0000256" key="1">
    <source>
        <dbReference type="PROSITE-ProRule" id="PRU01076"/>
    </source>
</evidence>
<name>A0A1F5WYD4_9BACT</name>
<dbReference type="Proteomes" id="UP000178299">
    <property type="component" value="Unassembled WGS sequence"/>
</dbReference>
<proteinExistence type="predicted"/>
<reference evidence="3 4" key="1">
    <citation type="journal article" date="2016" name="Nat. Commun.">
        <title>Thousands of microbial genomes shed light on interconnected biogeochemical processes in an aquifer system.</title>
        <authorList>
            <person name="Anantharaman K."/>
            <person name="Brown C.T."/>
            <person name="Hug L.A."/>
            <person name="Sharon I."/>
            <person name="Castelle C.J."/>
            <person name="Probst A.J."/>
            <person name="Thomas B.C."/>
            <person name="Singh A."/>
            <person name="Wilkins M.J."/>
            <person name="Karaoz U."/>
            <person name="Brodie E.L."/>
            <person name="Williams K.H."/>
            <person name="Hubbard S.S."/>
            <person name="Banfield J.F."/>
        </authorList>
    </citation>
    <scope>NUCLEOTIDE SEQUENCE [LARGE SCALE GENOMIC DNA]</scope>
</reference>
<dbReference type="NCBIfam" id="TIGR01439">
    <property type="entry name" value="lp_hng_hel_AbrB"/>
    <property type="match status" value="1"/>
</dbReference>
<protein>
    <recommendedName>
        <fullName evidence="2">SpoVT-AbrB domain-containing protein</fullName>
    </recommendedName>
</protein>
<dbReference type="Pfam" id="PF04014">
    <property type="entry name" value="MazE_antitoxin"/>
    <property type="match status" value="1"/>
</dbReference>
<dbReference type="SUPFAM" id="SSF89447">
    <property type="entry name" value="AbrB/MazE/MraZ-like"/>
    <property type="match status" value="1"/>
</dbReference>
<dbReference type="InterPro" id="IPR007159">
    <property type="entry name" value="SpoVT-AbrB_dom"/>
</dbReference>
<dbReference type="PROSITE" id="PS51740">
    <property type="entry name" value="SPOVT_ABRB"/>
    <property type="match status" value="1"/>
</dbReference>
<evidence type="ECO:0000259" key="2">
    <source>
        <dbReference type="PROSITE" id="PS51740"/>
    </source>
</evidence>
<evidence type="ECO:0000313" key="3">
    <source>
        <dbReference type="EMBL" id="OGF80662.1"/>
    </source>
</evidence>
<gene>
    <name evidence="3" type="ORF">A2W48_01150</name>
</gene>